<gene>
    <name evidence="2" type="ORF">THMIRHAS_06690</name>
</gene>
<accession>A0A6F8PT78</accession>
<dbReference type="Proteomes" id="UP000501726">
    <property type="component" value="Chromosome"/>
</dbReference>
<organism evidence="2 3">
    <name type="scientific">Thiosulfatimonas sediminis</name>
    <dbReference type="NCBI Taxonomy" id="2675054"/>
    <lineage>
        <taxon>Bacteria</taxon>
        <taxon>Pseudomonadati</taxon>
        <taxon>Pseudomonadota</taxon>
        <taxon>Gammaproteobacteria</taxon>
        <taxon>Thiotrichales</taxon>
        <taxon>Piscirickettsiaceae</taxon>
        <taxon>Thiosulfatimonas</taxon>
    </lineage>
</organism>
<proteinExistence type="predicted"/>
<dbReference type="KEGG" id="tse:THMIRHAS_06690"/>
<feature type="chain" id="PRO_5026025866" description="LPS export ABC transporter periplasmic protein LptC" evidence="1">
    <location>
        <begin position="22"/>
        <end position="204"/>
    </location>
</feature>
<dbReference type="EMBL" id="AP021889">
    <property type="protein sequence ID" value="BBP45296.1"/>
    <property type="molecule type" value="Genomic_DNA"/>
</dbReference>
<reference evidence="3" key="1">
    <citation type="submission" date="2019-11" db="EMBL/GenBank/DDBJ databases">
        <title>Isolation and characterization of two novel species in the genus Thiomicrorhabdus.</title>
        <authorList>
            <person name="Mochizuki J."/>
            <person name="Kojima H."/>
            <person name="Fukui M."/>
        </authorList>
    </citation>
    <scope>NUCLEOTIDE SEQUENCE [LARGE SCALE GENOMIC DNA]</scope>
    <source>
        <strain evidence="3">aks77</strain>
    </source>
</reference>
<keyword evidence="3" id="KW-1185">Reference proteome</keyword>
<evidence type="ECO:0000313" key="3">
    <source>
        <dbReference type="Proteomes" id="UP000501726"/>
    </source>
</evidence>
<keyword evidence="1" id="KW-0732">Signal</keyword>
<dbReference type="AlphaFoldDB" id="A0A6F8PT78"/>
<protein>
    <recommendedName>
        <fullName evidence="4">LPS export ABC transporter periplasmic protein LptC</fullName>
    </recommendedName>
</protein>
<name>A0A6F8PT78_9GAMM</name>
<evidence type="ECO:0008006" key="4">
    <source>
        <dbReference type="Google" id="ProtNLM"/>
    </source>
</evidence>
<dbReference type="RefSeq" id="WP_173270892.1">
    <property type="nucleotide sequence ID" value="NZ_AP021889.1"/>
</dbReference>
<feature type="signal peptide" evidence="1">
    <location>
        <begin position="1"/>
        <end position="21"/>
    </location>
</feature>
<sequence length="204" mass="23318">MQLSKSHLSILSLALATAALWANLWLESNQQDTPPITAQNNKPAVWQFTDTQMWRPQVVQKTNGESFADNNLYLHADKVISDNQEHIQIEKLNLVIYSPQQLNLMSSDRAEMTQQIIQLSQTQQPVQLQHWRNNTQNWRQEIQLSGTQFTYNEQQQTLRSDQAIELTQTDSQVLAGNLQADLATGTWRFGKGVIGQFTPSAQRE</sequence>
<evidence type="ECO:0000256" key="1">
    <source>
        <dbReference type="SAM" id="SignalP"/>
    </source>
</evidence>
<dbReference type="Gene3D" id="2.60.450.10">
    <property type="entry name" value="Lipopolysaccharide (LPS) transport protein A like domain"/>
    <property type="match status" value="1"/>
</dbReference>
<evidence type="ECO:0000313" key="2">
    <source>
        <dbReference type="EMBL" id="BBP45296.1"/>
    </source>
</evidence>